<protein>
    <recommendedName>
        <fullName evidence="3">HEXXH motif domain protein</fullName>
    </recommendedName>
</protein>
<organism evidence="1 2">
    <name type="scientific">Enhygromyxa salina</name>
    <dbReference type="NCBI Taxonomy" id="215803"/>
    <lineage>
        <taxon>Bacteria</taxon>
        <taxon>Pseudomonadati</taxon>
        <taxon>Myxococcota</taxon>
        <taxon>Polyangia</taxon>
        <taxon>Nannocystales</taxon>
        <taxon>Nannocystaceae</taxon>
        <taxon>Enhygromyxa</taxon>
    </lineage>
</organism>
<evidence type="ECO:0000313" key="1">
    <source>
        <dbReference type="EMBL" id="PRQ04332.1"/>
    </source>
</evidence>
<sequence>MSEAFAGEVVLDRLLETFAAAEVDRVAERCEALRREHLMFCSHELRAVLDEARDEGLSRALLGLPGPALLRLLGAPETLAHLLAFHRGHRKPALAFLARAVEAERARDSRSAPRRPCWTALGDLHLRAEGSSYGAPRIDALIIDCRSPFARRPPSVGDALPQLDAGPTTDDDEAIVAKLGQALDALELVSPGAHALVVGSLITILPRKAARAEAGFTSASSRPRTGRATLFDADCPGVSTARIAAALVHEAIHSYLYRLEQSVDLVSSPRAAIERTLHSPWTGSELRLNTYVHACFVYFALVNLWRRPEARRFFDAAQVDELAAMAASGFAGGEHLARLESHRAYLHEAVDAQLVGMQGWVR</sequence>
<reference evidence="1 2" key="1">
    <citation type="submission" date="2018-03" db="EMBL/GenBank/DDBJ databases">
        <title>Draft Genome Sequences of the Obligatory Marine Myxobacteria Enhygromyxa salina SWB005.</title>
        <authorList>
            <person name="Poehlein A."/>
            <person name="Moghaddam J.A."/>
            <person name="Harms H."/>
            <person name="Alanjari M."/>
            <person name="Koenig G.M."/>
            <person name="Daniel R."/>
            <person name="Schaeberle T.F."/>
        </authorList>
    </citation>
    <scope>NUCLEOTIDE SEQUENCE [LARGE SCALE GENOMIC DNA]</scope>
    <source>
        <strain evidence="1 2">SWB005</strain>
    </source>
</reference>
<dbReference type="AlphaFoldDB" id="A0A2S9YH19"/>
<evidence type="ECO:0000313" key="2">
    <source>
        <dbReference type="Proteomes" id="UP000237968"/>
    </source>
</evidence>
<gene>
    <name evidence="1" type="ORF">ENSA5_08630</name>
</gene>
<proteinExistence type="predicted"/>
<comment type="caution">
    <text evidence="1">The sequence shown here is derived from an EMBL/GenBank/DDBJ whole genome shotgun (WGS) entry which is preliminary data.</text>
</comment>
<keyword evidence="2" id="KW-1185">Reference proteome</keyword>
<evidence type="ECO:0008006" key="3">
    <source>
        <dbReference type="Google" id="ProtNLM"/>
    </source>
</evidence>
<dbReference type="RefSeq" id="WP_106390304.1">
    <property type="nucleotide sequence ID" value="NZ_PVNK01000045.1"/>
</dbReference>
<dbReference type="EMBL" id="PVNK01000045">
    <property type="protein sequence ID" value="PRQ04332.1"/>
    <property type="molecule type" value="Genomic_DNA"/>
</dbReference>
<dbReference type="OrthoDB" id="6970119at2"/>
<dbReference type="NCBIfam" id="TIGR04267">
    <property type="entry name" value="mod_HExxH"/>
    <property type="match status" value="1"/>
</dbReference>
<name>A0A2S9YH19_9BACT</name>
<dbReference type="InterPro" id="IPR026337">
    <property type="entry name" value="AKG_HExxH"/>
</dbReference>
<accession>A0A2S9YH19</accession>
<dbReference type="Proteomes" id="UP000237968">
    <property type="component" value="Unassembled WGS sequence"/>
</dbReference>